<comment type="caution">
    <text evidence="13">The sequence shown here is derived from an EMBL/GenBank/DDBJ whole genome shotgun (WGS) entry which is preliminary data.</text>
</comment>
<dbReference type="PRINTS" id="PR00626">
    <property type="entry name" value="CALRETICULIN"/>
</dbReference>
<feature type="region of interest" description="Disordered" evidence="11">
    <location>
        <begin position="456"/>
        <end position="550"/>
    </location>
</feature>
<protein>
    <submittedName>
        <fullName evidence="13">Crt protein</fullName>
    </submittedName>
</protein>
<evidence type="ECO:0000256" key="8">
    <source>
        <dbReference type="ARBA" id="ARBA00023186"/>
    </source>
</evidence>
<keyword evidence="7" id="KW-0106">Calcium</keyword>
<keyword evidence="8 10" id="KW-0143">Chaperone</keyword>
<feature type="compositionally biased region" description="Basic and acidic residues" evidence="11">
    <location>
        <begin position="494"/>
        <end position="507"/>
    </location>
</feature>
<dbReference type="GO" id="GO:0006457">
    <property type="term" value="P:protein folding"/>
    <property type="evidence" value="ECO:0007669"/>
    <property type="project" value="InterPro"/>
</dbReference>
<dbReference type="Pfam" id="PF22782">
    <property type="entry name" value="SDE2"/>
    <property type="match status" value="1"/>
</dbReference>
<dbReference type="InterPro" id="IPR013320">
    <property type="entry name" value="ConA-like_dom_sf"/>
</dbReference>
<evidence type="ECO:0000256" key="5">
    <source>
        <dbReference type="ARBA" id="ARBA00022824"/>
    </source>
</evidence>
<evidence type="ECO:0000256" key="6">
    <source>
        <dbReference type="ARBA" id="ARBA00022833"/>
    </source>
</evidence>
<dbReference type="GO" id="GO:0051082">
    <property type="term" value="F:unfolded protein binding"/>
    <property type="evidence" value="ECO:0007669"/>
    <property type="project" value="InterPro"/>
</dbReference>
<dbReference type="InterPro" id="IPR001580">
    <property type="entry name" value="Calret/calnex"/>
</dbReference>
<keyword evidence="9" id="KW-1015">Disulfide bond</keyword>
<dbReference type="OrthoDB" id="1938156at2759"/>
<evidence type="ECO:0000313" key="14">
    <source>
        <dbReference type="Proteomes" id="UP000601435"/>
    </source>
</evidence>
<keyword evidence="14" id="KW-1185">Reference proteome</keyword>
<evidence type="ECO:0000256" key="4">
    <source>
        <dbReference type="ARBA" id="ARBA00022734"/>
    </source>
</evidence>
<dbReference type="GO" id="GO:0036503">
    <property type="term" value="P:ERAD pathway"/>
    <property type="evidence" value="ECO:0007669"/>
    <property type="project" value="TreeGrafter"/>
</dbReference>
<keyword evidence="5 10" id="KW-0256">Endoplasmic reticulum</keyword>
<dbReference type="PROSITE" id="PS00804">
    <property type="entry name" value="CALRETICULIN_2"/>
    <property type="match status" value="1"/>
</dbReference>
<evidence type="ECO:0000256" key="3">
    <source>
        <dbReference type="ARBA" id="ARBA00022723"/>
    </source>
</evidence>
<dbReference type="InterPro" id="IPR053822">
    <property type="entry name" value="SDE2-like_dom"/>
</dbReference>
<reference evidence="13" key="1">
    <citation type="submission" date="2021-02" db="EMBL/GenBank/DDBJ databases">
        <authorList>
            <person name="Dougan E. K."/>
            <person name="Rhodes N."/>
            <person name="Thang M."/>
            <person name="Chan C."/>
        </authorList>
    </citation>
    <scope>NUCLEOTIDE SEQUENCE</scope>
</reference>
<comment type="subcellular location">
    <subcellularLocation>
        <location evidence="1">Endoplasmic reticulum</location>
    </subcellularLocation>
</comment>
<evidence type="ECO:0000256" key="7">
    <source>
        <dbReference type="ARBA" id="ARBA00022837"/>
    </source>
</evidence>
<dbReference type="SUPFAM" id="SSF63887">
    <property type="entry name" value="P-domain of calnexin/calreticulin"/>
    <property type="match status" value="1"/>
</dbReference>
<dbReference type="InterPro" id="IPR018124">
    <property type="entry name" value="Calret/calnex_CS"/>
</dbReference>
<proteinExistence type="inferred from homology"/>
<name>A0A812K524_9DINO</name>
<sequence length="974" mass="109400">MQCSATRATPKVYFHEKFLNESWESRWVHSEQTGSVASFEWSAGQWFANESEQRGLRTAAALQHHAISAKLSQNFSNRGRDLVLQFTVKHENEDLSFCGGGYIKLMGSDLHQKSFGPDSPYKIMFGPDICGFETSVVHLVLNWKGKNLRRSPEISLGYDDRDSFTHIFTFHLKPDNTYSVFIDMKEKSSGELHAFWPFPNKTIDDPTDRKPEDWVETRRIVDPDVQKPESWVDEQRVPDSTAWKPLEWDDEEDGLFEPPFIDNPLYQGPWFPAMVDNPSFRGQWRPRQRGNPEYEEEVYSYTDLGAVGFDLWTVHEGSVFDNILLCDSLDFAKSEATRLQELFSKEKEARRKWKQLAGDQEVPANDAELPEAGVWGMENVRRDLEPLSSWENKLVNDALRDPQPAAFTNLLHRSETVWPCALQASSTGGATKTFISSFADRTIGVETVRKLKCSACQERQKREREEKRAAEEARRREDEERTQPSSEIDSGAAGRERAEEKRRERASKPRLMMHVQWALGLSHECNSNTQRSARLKRGKPKSARPRRQTDVQGAAVEVLLEVTAGDDPEREEVARLAVPGTIGAREESQPRTARAAQLVAMLVEGIRKAVPTRTIGAGPMQMNLEEMPGEMPPLNARSRGDPPAPRARAVTEKTQAHGDLHARARAVRSGRSQEPLQAERAVAAVAAMMMQAAGADRLEGAARTPTAGDATTLREGRGRSARRMLDFAVLILAERRSPLTKALAELHLARKHVRPRERLHTLCALMRSDMVCYSHKRISSDSLRSAAGLEVQRARAPSLTPPPAAAVALSLMAGVIAQLPGGTSHFVPVEPSLLGGPLETAELLRHFLDAELFARRSATSSDDDEEGLVSAFGRLDLEESIEVEEYRVLYQGRDLECEKTAAQFLESLEDGRPCFVRIAFRLLGGKGGFGSLLRSQKGGKKTTNFDAMRDLNGRRVRHVKAVERIKEWLEKKKR</sequence>
<evidence type="ECO:0000256" key="2">
    <source>
        <dbReference type="ARBA" id="ARBA00010983"/>
    </source>
</evidence>
<dbReference type="AlphaFoldDB" id="A0A812K524"/>
<dbReference type="Proteomes" id="UP000601435">
    <property type="component" value="Unassembled WGS sequence"/>
</dbReference>
<evidence type="ECO:0000313" key="13">
    <source>
        <dbReference type="EMBL" id="CAE7222502.1"/>
    </source>
</evidence>
<keyword evidence="3" id="KW-0479">Metal-binding</keyword>
<dbReference type="Pfam" id="PF00262">
    <property type="entry name" value="Calreticulin"/>
    <property type="match status" value="2"/>
</dbReference>
<evidence type="ECO:0000256" key="9">
    <source>
        <dbReference type="PIRSR" id="PIRSR601580-3"/>
    </source>
</evidence>
<accession>A0A812K524</accession>
<evidence type="ECO:0000256" key="10">
    <source>
        <dbReference type="RuleBase" id="RU362126"/>
    </source>
</evidence>
<feature type="domain" description="SDE2-like" evidence="12">
    <location>
        <begin position="924"/>
        <end position="973"/>
    </location>
</feature>
<dbReference type="PANTHER" id="PTHR11073:SF2">
    <property type="entry name" value="CALRETICULIN"/>
    <property type="match status" value="1"/>
</dbReference>
<evidence type="ECO:0000256" key="11">
    <source>
        <dbReference type="SAM" id="MobiDB-lite"/>
    </source>
</evidence>
<feature type="non-terminal residue" evidence="13">
    <location>
        <position position="1"/>
    </location>
</feature>
<gene>
    <name evidence="13" type="primary">crt</name>
    <name evidence="13" type="ORF">SNEC2469_LOCUS2925</name>
</gene>
<comment type="similarity">
    <text evidence="2 10">Belongs to the calreticulin family.</text>
</comment>
<dbReference type="PANTHER" id="PTHR11073">
    <property type="entry name" value="CALRETICULIN AND CALNEXIN"/>
    <property type="match status" value="1"/>
</dbReference>
<feature type="compositionally biased region" description="Basic and acidic residues" evidence="11">
    <location>
        <begin position="458"/>
        <end position="482"/>
    </location>
</feature>
<dbReference type="GO" id="GO:0005509">
    <property type="term" value="F:calcium ion binding"/>
    <property type="evidence" value="ECO:0007669"/>
    <property type="project" value="InterPro"/>
</dbReference>
<dbReference type="SUPFAM" id="SSF49899">
    <property type="entry name" value="Concanavalin A-like lectins/glucanases"/>
    <property type="match status" value="1"/>
</dbReference>
<dbReference type="GO" id="GO:0030246">
    <property type="term" value="F:carbohydrate binding"/>
    <property type="evidence" value="ECO:0007669"/>
    <property type="project" value="UniProtKB-KW"/>
</dbReference>
<dbReference type="GO" id="GO:0005789">
    <property type="term" value="C:endoplasmic reticulum membrane"/>
    <property type="evidence" value="ECO:0007669"/>
    <property type="project" value="TreeGrafter"/>
</dbReference>
<dbReference type="InterPro" id="IPR009033">
    <property type="entry name" value="Calreticulin/calnexin_P_dom_sf"/>
</dbReference>
<keyword evidence="4" id="KW-0430">Lectin</keyword>
<dbReference type="Gene3D" id="2.60.120.200">
    <property type="match status" value="1"/>
</dbReference>
<keyword evidence="6" id="KW-0862">Zinc</keyword>
<organism evidence="13 14">
    <name type="scientific">Symbiodinium necroappetens</name>
    <dbReference type="NCBI Taxonomy" id="1628268"/>
    <lineage>
        <taxon>Eukaryota</taxon>
        <taxon>Sar</taxon>
        <taxon>Alveolata</taxon>
        <taxon>Dinophyceae</taxon>
        <taxon>Suessiales</taxon>
        <taxon>Symbiodiniaceae</taxon>
        <taxon>Symbiodinium</taxon>
    </lineage>
</organism>
<feature type="compositionally biased region" description="Basic residues" evidence="11">
    <location>
        <begin position="533"/>
        <end position="546"/>
    </location>
</feature>
<evidence type="ECO:0000259" key="12">
    <source>
        <dbReference type="Pfam" id="PF22782"/>
    </source>
</evidence>
<dbReference type="Gene3D" id="2.10.250.10">
    <property type="entry name" value="Calreticulin/calnexin, P domain"/>
    <property type="match status" value="1"/>
</dbReference>
<evidence type="ECO:0000256" key="1">
    <source>
        <dbReference type="ARBA" id="ARBA00004240"/>
    </source>
</evidence>
<dbReference type="EMBL" id="CAJNJA010007263">
    <property type="protein sequence ID" value="CAE7222502.1"/>
    <property type="molecule type" value="Genomic_DNA"/>
</dbReference>
<feature type="disulfide bond" evidence="9">
    <location>
        <begin position="98"/>
        <end position="130"/>
    </location>
</feature>